<dbReference type="Pfam" id="PF05136">
    <property type="entry name" value="Phage_portal_2"/>
    <property type="match status" value="1"/>
</dbReference>
<dbReference type="RefSeq" id="WP_123887904.1">
    <property type="nucleotide sequence ID" value="NZ_RKKU01000001.1"/>
</dbReference>
<comment type="caution">
    <text evidence="2">The sequence shown here is derived from an EMBL/GenBank/DDBJ whole genome shotgun (WGS) entry which is preliminary data.</text>
</comment>
<feature type="region of interest" description="Disordered" evidence="1">
    <location>
        <begin position="475"/>
        <end position="497"/>
    </location>
</feature>
<sequence>MAMISDLFPGWAAKRAESRLKKMRSDVAMNSLSRRFEGAAGGRRNAGWRAAGTDANAENGPALAMLRARARDLRRNNPYAERAISGIADNVVGAGIVPRPIAANKADIKRLASSWAAWAETAQCDADGMENFYGLQHKVIEAVAESGECLIRRRRRKASDGLAVPLQLQLLEADFLDESKSGNNGANLIIQGIEFSPIGKRVAYWLFDEHPGANVVMRSISSRRIPAEDVIHVFLPKRAGQSRGYTWLAPVMQRLRNFDEMEDAVMEQAKIAACFAAFITKDDTTASSKTPPLVDRVEPGLLQELGVGEDVTFAAPPTFNGYEPYAWQALHAIAVGLGIPYELMTGDLKGVNFSSGRMGWLHFARRVDVWQWRMMIPQMCETVWRWFSDAQALRPDGRIVDSRAEWVPPRREMVDPKSEIATVKEKLRNGLITWPDALRELGITDPAAHAKEISESNKMLDALAIVLDCDPRHLSGAGQVQAEPTDPKEVSTDDSDQ</sequence>
<proteinExistence type="predicted"/>
<dbReference type="EMBL" id="RKKU01000001">
    <property type="protein sequence ID" value="ROZ88466.1"/>
    <property type="molecule type" value="Genomic_DNA"/>
</dbReference>
<name>A0ABX9XN73_9PSED</name>
<evidence type="ECO:0000313" key="3">
    <source>
        <dbReference type="Proteomes" id="UP000275199"/>
    </source>
</evidence>
<accession>A0ABX9XN73</accession>
<protein>
    <submittedName>
        <fullName evidence="2">Phage portal protein</fullName>
    </submittedName>
</protein>
<dbReference type="InterPro" id="IPR006429">
    <property type="entry name" value="Phage_lambda_portal"/>
</dbReference>
<gene>
    <name evidence="2" type="ORF">EF096_01890</name>
</gene>
<evidence type="ECO:0000313" key="2">
    <source>
        <dbReference type="EMBL" id="ROZ88466.1"/>
    </source>
</evidence>
<reference evidence="2 3" key="1">
    <citation type="submission" date="2018-11" db="EMBL/GenBank/DDBJ databases">
        <authorList>
            <person name="Jang G.I."/>
            <person name="Hwang C.Y."/>
        </authorList>
    </citation>
    <scope>NUCLEOTIDE SEQUENCE [LARGE SCALE GENOMIC DNA]</scope>
    <source>
        <strain evidence="2 3">SSM26</strain>
    </source>
</reference>
<organism evidence="2 3">
    <name type="scientific">Pseudomonas neustonica</name>
    <dbReference type="NCBI Taxonomy" id="2487346"/>
    <lineage>
        <taxon>Bacteria</taxon>
        <taxon>Pseudomonadati</taxon>
        <taxon>Pseudomonadota</taxon>
        <taxon>Gammaproteobacteria</taxon>
        <taxon>Pseudomonadales</taxon>
        <taxon>Pseudomonadaceae</taxon>
        <taxon>Pseudomonas</taxon>
    </lineage>
</organism>
<dbReference type="Proteomes" id="UP000275199">
    <property type="component" value="Unassembled WGS sequence"/>
</dbReference>
<evidence type="ECO:0000256" key="1">
    <source>
        <dbReference type="SAM" id="MobiDB-lite"/>
    </source>
</evidence>
<keyword evidence="3" id="KW-1185">Reference proteome</keyword>
<dbReference type="NCBIfam" id="TIGR01539">
    <property type="entry name" value="portal_lambda"/>
    <property type="match status" value="1"/>
</dbReference>